<reference evidence="2 3" key="1">
    <citation type="submission" date="2020-08" db="EMBL/GenBank/DDBJ databases">
        <title>Genomic Encyclopedia of Type Strains, Phase IV (KMG-IV): sequencing the most valuable type-strain genomes for metagenomic binning, comparative biology and taxonomic classification.</title>
        <authorList>
            <person name="Goeker M."/>
        </authorList>
    </citation>
    <scope>NUCLEOTIDE SEQUENCE [LARGE SCALE GENOMIC DNA]</scope>
    <source>
        <strain evidence="2 3">DSM 17328</strain>
    </source>
</reference>
<dbReference type="EMBL" id="JACHNZ010000002">
    <property type="protein sequence ID" value="MBB4630774.1"/>
    <property type="molecule type" value="Genomic_DNA"/>
</dbReference>
<proteinExistence type="inferred from homology"/>
<dbReference type="InterPro" id="IPR010921">
    <property type="entry name" value="Trp_repressor/repl_initiator"/>
</dbReference>
<dbReference type="InterPro" id="IPR036388">
    <property type="entry name" value="WH-like_DNA-bd_sf"/>
</dbReference>
<dbReference type="Pfam" id="PF01527">
    <property type="entry name" value="HTH_Tnp_1"/>
    <property type="match status" value="1"/>
</dbReference>
<dbReference type="NCBIfam" id="NF047595">
    <property type="entry name" value="IS66_ISRel24_TnpA"/>
    <property type="match status" value="1"/>
</dbReference>
<gene>
    <name evidence="2" type="ORF">GGQ98_000377</name>
</gene>
<name>A0A7W7AYM6_9SPHN</name>
<dbReference type="GO" id="GO:0043565">
    <property type="term" value="F:sequence-specific DNA binding"/>
    <property type="evidence" value="ECO:0007669"/>
    <property type="project" value="InterPro"/>
</dbReference>
<evidence type="ECO:0000313" key="3">
    <source>
        <dbReference type="Proteomes" id="UP000566324"/>
    </source>
</evidence>
<dbReference type="RefSeq" id="WP_184064241.1">
    <property type="nucleotide sequence ID" value="NZ_JACHNZ010000002.1"/>
</dbReference>
<dbReference type="PANTHER" id="PTHR37936:SF3">
    <property type="entry name" value="TRANSPOSASE INSC FOR INSERTION ELEMENT IS2A-RELATED"/>
    <property type="match status" value="1"/>
</dbReference>
<evidence type="ECO:0000256" key="1">
    <source>
        <dbReference type="ARBA" id="ARBA00009964"/>
    </source>
</evidence>
<dbReference type="GO" id="GO:0004803">
    <property type="term" value="F:transposase activity"/>
    <property type="evidence" value="ECO:0007669"/>
    <property type="project" value="InterPro"/>
</dbReference>
<dbReference type="GO" id="GO:0006313">
    <property type="term" value="P:DNA transposition"/>
    <property type="evidence" value="ECO:0007669"/>
    <property type="project" value="InterPro"/>
</dbReference>
<dbReference type="AlphaFoldDB" id="A0A7W7AYM6"/>
<protein>
    <submittedName>
        <fullName evidence="2">Transposase</fullName>
    </submittedName>
</protein>
<evidence type="ECO:0000313" key="2">
    <source>
        <dbReference type="EMBL" id="MBB4630774.1"/>
    </source>
</evidence>
<keyword evidence="3" id="KW-1185">Reference proteome</keyword>
<dbReference type="PANTHER" id="PTHR37936">
    <property type="entry name" value="TRANSPOSASE INSC FOR INSERTION ELEMENT IS2A-RELATED"/>
    <property type="match status" value="1"/>
</dbReference>
<comment type="caution">
    <text evidence="2">The sequence shown here is derived from an EMBL/GenBank/DDBJ whole genome shotgun (WGS) entry which is preliminary data.</text>
</comment>
<dbReference type="Proteomes" id="UP000566324">
    <property type="component" value="Unassembled WGS sequence"/>
</dbReference>
<accession>A0A7W7AYM6</accession>
<sequence>MDSHTHSAFGRLEIVETGRRRRWTDEEKRRIVLESMSGPRLISETARRHGISRTLLLTWRRLMASEVPSGFVPAIVVPEAGMATPLPRERRGARVEIVLVDGRRLIVEGAINVEVILRLARGLEAPR</sequence>
<comment type="similarity">
    <text evidence="1">Belongs to the transposase 8 family.</text>
</comment>
<dbReference type="InterPro" id="IPR002514">
    <property type="entry name" value="Transposase_8"/>
</dbReference>
<dbReference type="Gene3D" id="1.10.10.10">
    <property type="entry name" value="Winged helix-like DNA-binding domain superfamily/Winged helix DNA-binding domain"/>
    <property type="match status" value="1"/>
</dbReference>
<dbReference type="SUPFAM" id="SSF48295">
    <property type="entry name" value="TrpR-like"/>
    <property type="match status" value="1"/>
</dbReference>
<organism evidence="2 3">
    <name type="scientific">Sphingosinicella soli</name>
    <dbReference type="NCBI Taxonomy" id="333708"/>
    <lineage>
        <taxon>Bacteria</taxon>
        <taxon>Pseudomonadati</taxon>
        <taxon>Pseudomonadota</taxon>
        <taxon>Alphaproteobacteria</taxon>
        <taxon>Sphingomonadales</taxon>
        <taxon>Sphingosinicellaceae</taxon>
        <taxon>Sphingosinicella</taxon>
    </lineage>
</organism>